<dbReference type="Proteomes" id="UP000032180">
    <property type="component" value="Chromosome 4"/>
</dbReference>
<evidence type="ECO:0000313" key="1">
    <source>
        <dbReference type="EnsemblPlants" id="LPERR04G02310.1"/>
    </source>
</evidence>
<sequence length="67" mass="7253">MSRRDIDARWSTAAINGGSFLSMSCVRQRRWLDVAPGSFGGCEDDVVIRRLRLAAKLTVGGADEVGV</sequence>
<name>A0A0D9W2H6_9ORYZ</name>
<dbReference type="EnsemblPlants" id="LPERR04G02310.1">
    <property type="protein sequence ID" value="LPERR04G02310.1"/>
    <property type="gene ID" value="LPERR04G02310"/>
</dbReference>
<protein>
    <submittedName>
        <fullName evidence="1">Uncharacterized protein</fullName>
    </submittedName>
</protein>
<reference evidence="2" key="2">
    <citation type="submission" date="2013-12" db="EMBL/GenBank/DDBJ databases">
        <authorList>
            <person name="Yu Y."/>
            <person name="Lee S."/>
            <person name="de Baynast K."/>
            <person name="Wissotski M."/>
            <person name="Liu L."/>
            <person name="Talag J."/>
            <person name="Goicoechea J."/>
            <person name="Angelova A."/>
            <person name="Jetty R."/>
            <person name="Kudrna D."/>
            <person name="Golser W."/>
            <person name="Rivera L."/>
            <person name="Zhang J."/>
            <person name="Wing R."/>
        </authorList>
    </citation>
    <scope>NUCLEOTIDE SEQUENCE</scope>
</reference>
<dbReference type="PROSITE" id="PS51257">
    <property type="entry name" value="PROKAR_LIPOPROTEIN"/>
    <property type="match status" value="1"/>
</dbReference>
<reference evidence="1 2" key="1">
    <citation type="submission" date="2012-08" db="EMBL/GenBank/DDBJ databases">
        <title>Oryza genome evolution.</title>
        <authorList>
            <person name="Wing R.A."/>
        </authorList>
    </citation>
    <scope>NUCLEOTIDE SEQUENCE</scope>
</reference>
<evidence type="ECO:0000313" key="2">
    <source>
        <dbReference type="Proteomes" id="UP000032180"/>
    </source>
</evidence>
<accession>A0A0D9W2H6</accession>
<organism evidence="1 2">
    <name type="scientific">Leersia perrieri</name>
    <dbReference type="NCBI Taxonomy" id="77586"/>
    <lineage>
        <taxon>Eukaryota</taxon>
        <taxon>Viridiplantae</taxon>
        <taxon>Streptophyta</taxon>
        <taxon>Embryophyta</taxon>
        <taxon>Tracheophyta</taxon>
        <taxon>Spermatophyta</taxon>
        <taxon>Magnoliopsida</taxon>
        <taxon>Liliopsida</taxon>
        <taxon>Poales</taxon>
        <taxon>Poaceae</taxon>
        <taxon>BOP clade</taxon>
        <taxon>Oryzoideae</taxon>
        <taxon>Oryzeae</taxon>
        <taxon>Oryzinae</taxon>
        <taxon>Leersia</taxon>
    </lineage>
</organism>
<proteinExistence type="predicted"/>
<dbReference type="HOGENOM" id="CLU_2816081_0_0_1"/>
<dbReference type="AlphaFoldDB" id="A0A0D9W2H6"/>
<reference evidence="1" key="3">
    <citation type="submission" date="2015-04" db="UniProtKB">
        <authorList>
            <consortium name="EnsemblPlants"/>
        </authorList>
    </citation>
    <scope>IDENTIFICATION</scope>
</reference>
<keyword evidence="2" id="KW-1185">Reference proteome</keyword>
<dbReference type="Gramene" id="LPERR04G02310.1">
    <property type="protein sequence ID" value="LPERR04G02310.1"/>
    <property type="gene ID" value="LPERR04G02310"/>
</dbReference>